<gene>
    <name evidence="3" type="ORF">LSCM4_08168</name>
</gene>
<evidence type="ECO:0000313" key="3">
    <source>
        <dbReference type="EMBL" id="KAG5488189.1"/>
    </source>
</evidence>
<comment type="caution">
    <text evidence="3">The sequence shown here is derived from an EMBL/GenBank/DDBJ whole genome shotgun (WGS) entry which is preliminary data.</text>
</comment>
<keyword evidence="4" id="KW-1185">Reference proteome</keyword>
<evidence type="ECO:0000256" key="2">
    <source>
        <dbReference type="SAM" id="Phobius"/>
    </source>
</evidence>
<dbReference type="GeneID" id="92363973"/>
<keyword evidence="2" id="KW-1133">Transmembrane helix</keyword>
<reference evidence="4" key="1">
    <citation type="journal article" date="2021" name="Microbiol. Resour. Announc.">
        <title>LGAAP: Leishmaniinae Genome Assembly and Annotation Pipeline.</title>
        <authorList>
            <person name="Almutairi H."/>
            <person name="Urbaniak M.D."/>
            <person name="Bates M.D."/>
            <person name="Jariyapan N."/>
            <person name="Kwakye-Nuako G."/>
            <person name="Thomaz-Soccol V."/>
            <person name="Al-Salem W.S."/>
            <person name="Dillon R.J."/>
            <person name="Bates P.A."/>
            <person name="Gatherer D."/>
        </authorList>
    </citation>
    <scope>NUCLEOTIDE SEQUENCE [LARGE SCALE GENOMIC DNA]</scope>
</reference>
<dbReference type="Proteomes" id="UP000674143">
    <property type="component" value="Unassembled WGS sequence"/>
</dbReference>
<protein>
    <submittedName>
        <fullName evidence="3">Uncharacterized protein</fullName>
    </submittedName>
</protein>
<dbReference type="RefSeq" id="XP_067066237.1">
    <property type="nucleotide sequence ID" value="XM_067210039.1"/>
</dbReference>
<name>A0A836H982_9TRYP</name>
<feature type="region of interest" description="Disordered" evidence="1">
    <location>
        <begin position="338"/>
        <end position="359"/>
    </location>
</feature>
<evidence type="ECO:0000313" key="4">
    <source>
        <dbReference type="Proteomes" id="UP000674143"/>
    </source>
</evidence>
<feature type="transmembrane region" description="Helical" evidence="2">
    <location>
        <begin position="430"/>
        <end position="451"/>
    </location>
</feature>
<organism evidence="3 4">
    <name type="scientific">Leishmania orientalis</name>
    <dbReference type="NCBI Taxonomy" id="2249476"/>
    <lineage>
        <taxon>Eukaryota</taxon>
        <taxon>Discoba</taxon>
        <taxon>Euglenozoa</taxon>
        <taxon>Kinetoplastea</taxon>
        <taxon>Metakinetoplastina</taxon>
        <taxon>Trypanosomatida</taxon>
        <taxon>Trypanosomatidae</taxon>
        <taxon>Leishmaniinae</taxon>
        <taxon>Leishmania</taxon>
    </lineage>
</organism>
<sequence>MPIFSAGGDHAGAVMYETCTYTTVFDSRASHYYAVAPRKPYEKLLSAALSADVAAMIAGSGGGGTCCNADTPSYRIRTEQKSDLTDAVPPLLRRSGAATAASSTAPPCVCMESVAITDVHKHFHGVPELLGVTFQVNISLWGAALAGTRTAPAAIRKKRGNSAQVSVAARDAAVAAAADLRLGGVDGFARGTDHDGAAAARLAAGDSAAMRRAGARRAREEMGSSAVGRHRTRGLAAAREAVGTNRLSVVVGLSNPPPAAPFVWTLPRGEAFPSVRQNLLKALTRQAYLSAYRNDVHIFGHVTLSDLSAMLSMEALSSLFKSFTAQARAASRAVGSTHSTLGVSGAPVTGAAQRPTRRRAGELMASKGGSADYCRILVMPINSTAAPPGSRSLSMVMTTDGKASYPTELVHVAQGAYLQTSGKCANAICVTGAVCSLVMVVLIACATLAYAHQLWRRRSDERADERRLLQHDLR</sequence>
<dbReference type="EMBL" id="JAFHLR010000002">
    <property type="protein sequence ID" value="KAG5488189.1"/>
    <property type="molecule type" value="Genomic_DNA"/>
</dbReference>
<dbReference type="AlphaFoldDB" id="A0A836H982"/>
<reference evidence="4" key="2">
    <citation type="journal article" date="2021" name="Sci. Data">
        <title>Chromosome-scale genome sequencing, assembly and annotation of six genomes from subfamily Leishmaniinae.</title>
        <authorList>
            <person name="Almutairi H."/>
            <person name="Urbaniak M.D."/>
            <person name="Bates M.D."/>
            <person name="Jariyapan N."/>
            <person name="Kwakye-Nuako G."/>
            <person name="Thomaz Soccol V."/>
            <person name="Al-Salem W.S."/>
            <person name="Dillon R.J."/>
            <person name="Bates P.A."/>
            <person name="Gatherer D."/>
        </authorList>
    </citation>
    <scope>NUCLEOTIDE SEQUENCE [LARGE SCALE GENOMIC DNA]</scope>
</reference>
<evidence type="ECO:0000256" key="1">
    <source>
        <dbReference type="SAM" id="MobiDB-lite"/>
    </source>
</evidence>
<keyword evidence="2" id="KW-0472">Membrane</keyword>
<proteinExistence type="predicted"/>
<accession>A0A836H982</accession>
<keyword evidence="2" id="KW-0812">Transmembrane</keyword>
<dbReference type="KEGG" id="loi:92363973"/>